<dbReference type="PANTHER" id="PTHR41532">
    <property type="entry name" value="FIXS PROTEIN"/>
    <property type="match status" value="1"/>
</dbReference>
<reference evidence="2 3" key="1">
    <citation type="submission" date="2024-02" db="EMBL/GenBank/DDBJ databases">
        <title>Rhodopirellula caenicola NBRC 110016.</title>
        <authorList>
            <person name="Ichikawa N."/>
            <person name="Katano-Makiyama Y."/>
            <person name="Hidaka K."/>
        </authorList>
    </citation>
    <scope>NUCLEOTIDE SEQUENCE [LARGE SCALE GENOMIC DNA]</scope>
    <source>
        <strain evidence="2 3">NBRC 110016</strain>
    </source>
</reference>
<sequence>MSVLTIALPIALLLGGSALVACIWSIRHGQFDDLDSASVRILVDEKRLDDTGPNQTGSGEDGQRGDHR</sequence>
<dbReference type="PANTHER" id="PTHR41532:SF1">
    <property type="entry name" value="FIXS PROTEIN"/>
    <property type="match status" value="1"/>
</dbReference>
<dbReference type="NCBIfam" id="TIGR00847">
    <property type="entry name" value="ccoS"/>
    <property type="match status" value="1"/>
</dbReference>
<feature type="region of interest" description="Disordered" evidence="1">
    <location>
        <begin position="48"/>
        <end position="68"/>
    </location>
</feature>
<dbReference type="EMBL" id="BAABRO010000024">
    <property type="protein sequence ID" value="GAA5510521.1"/>
    <property type="molecule type" value="Genomic_DNA"/>
</dbReference>
<dbReference type="InterPro" id="IPR004714">
    <property type="entry name" value="Cyt_oxidase_maturation_cbb3"/>
</dbReference>
<comment type="caution">
    <text evidence="2">The sequence shown here is derived from an EMBL/GenBank/DDBJ whole genome shotgun (WGS) entry which is preliminary data.</text>
</comment>
<dbReference type="Pfam" id="PF03597">
    <property type="entry name" value="FixS"/>
    <property type="match status" value="1"/>
</dbReference>
<gene>
    <name evidence="2" type="ORF">Rcae01_06030</name>
</gene>
<dbReference type="RefSeq" id="WP_345688501.1">
    <property type="nucleotide sequence ID" value="NZ_BAABRO010000024.1"/>
</dbReference>
<keyword evidence="3" id="KW-1185">Reference proteome</keyword>
<name>A0ABP9W0A7_9BACT</name>
<evidence type="ECO:0000313" key="3">
    <source>
        <dbReference type="Proteomes" id="UP001416858"/>
    </source>
</evidence>
<evidence type="ECO:0008006" key="4">
    <source>
        <dbReference type="Google" id="ProtNLM"/>
    </source>
</evidence>
<accession>A0ABP9W0A7</accession>
<evidence type="ECO:0000256" key="1">
    <source>
        <dbReference type="SAM" id="MobiDB-lite"/>
    </source>
</evidence>
<evidence type="ECO:0000313" key="2">
    <source>
        <dbReference type="EMBL" id="GAA5510521.1"/>
    </source>
</evidence>
<dbReference type="Proteomes" id="UP001416858">
    <property type="component" value="Unassembled WGS sequence"/>
</dbReference>
<proteinExistence type="predicted"/>
<organism evidence="2 3">
    <name type="scientific">Novipirellula caenicola</name>
    <dbReference type="NCBI Taxonomy" id="1536901"/>
    <lineage>
        <taxon>Bacteria</taxon>
        <taxon>Pseudomonadati</taxon>
        <taxon>Planctomycetota</taxon>
        <taxon>Planctomycetia</taxon>
        <taxon>Pirellulales</taxon>
        <taxon>Pirellulaceae</taxon>
        <taxon>Novipirellula</taxon>
    </lineage>
</organism>
<protein>
    <recommendedName>
        <fullName evidence="4">Cytochrome oxidase maturation protein cbb3-type</fullName>
    </recommendedName>
</protein>